<dbReference type="Pfam" id="PF13374">
    <property type="entry name" value="TPR_10"/>
    <property type="match status" value="1"/>
</dbReference>
<evidence type="ECO:0000256" key="1">
    <source>
        <dbReference type="SAM" id="Phobius"/>
    </source>
</evidence>
<keyword evidence="1" id="KW-0812">Transmembrane</keyword>
<comment type="caution">
    <text evidence="3">The sequence shown here is derived from an EMBL/GenBank/DDBJ whole genome shotgun (WGS) entry which is preliminary data.</text>
</comment>
<dbReference type="InterPro" id="IPR049945">
    <property type="entry name" value="AAA_22"/>
</dbReference>
<dbReference type="GO" id="GO:0016887">
    <property type="term" value="F:ATP hydrolysis activity"/>
    <property type="evidence" value="ECO:0007669"/>
    <property type="project" value="InterPro"/>
</dbReference>
<gene>
    <name evidence="3" type="ORF">FALBO_12451</name>
</gene>
<feature type="transmembrane region" description="Helical" evidence="1">
    <location>
        <begin position="12"/>
        <end position="34"/>
    </location>
</feature>
<dbReference type="SUPFAM" id="SSF52540">
    <property type="entry name" value="P-loop containing nucleoside triphosphate hydrolases"/>
    <property type="match status" value="1"/>
</dbReference>
<organism evidence="3 4">
    <name type="scientific">Fusarium albosuccineum</name>
    <dbReference type="NCBI Taxonomy" id="1237068"/>
    <lineage>
        <taxon>Eukaryota</taxon>
        <taxon>Fungi</taxon>
        <taxon>Dikarya</taxon>
        <taxon>Ascomycota</taxon>
        <taxon>Pezizomycotina</taxon>
        <taxon>Sordariomycetes</taxon>
        <taxon>Hypocreomycetidae</taxon>
        <taxon>Hypocreales</taxon>
        <taxon>Nectriaceae</taxon>
        <taxon>Fusarium</taxon>
        <taxon>Fusarium decemcellulare species complex</taxon>
    </lineage>
</organism>
<dbReference type="Proteomes" id="UP000554235">
    <property type="component" value="Unassembled WGS sequence"/>
</dbReference>
<protein>
    <submittedName>
        <fullName evidence="3">Kinesin light chain</fullName>
    </submittedName>
</protein>
<keyword evidence="1" id="KW-0472">Membrane</keyword>
<dbReference type="InterPro" id="IPR027417">
    <property type="entry name" value="P-loop_NTPase"/>
</dbReference>
<name>A0A8H4P341_9HYPO</name>
<dbReference type="EMBL" id="JAADYS010001865">
    <property type="protein sequence ID" value="KAF4460754.1"/>
    <property type="molecule type" value="Genomic_DNA"/>
</dbReference>
<keyword evidence="1" id="KW-1133">Transmembrane helix</keyword>
<evidence type="ECO:0000259" key="2">
    <source>
        <dbReference type="Pfam" id="PF13401"/>
    </source>
</evidence>
<accession>A0A8H4P341</accession>
<dbReference type="OrthoDB" id="5086500at2759"/>
<reference evidence="3 4" key="1">
    <citation type="submission" date="2020-01" db="EMBL/GenBank/DDBJ databases">
        <title>Identification and distribution of gene clusters putatively required for synthesis of sphingolipid metabolism inhibitors in phylogenetically diverse species of the filamentous fungus Fusarium.</title>
        <authorList>
            <person name="Kim H.-S."/>
            <person name="Busman M."/>
            <person name="Brown D.W."/>
            <person name="Divon H."/>
            <person name="Uhlig S."/>
            <person name="Proctor R.H."/>
        </authorList>
    </citation>
    <scope>NUCLEOTIDE SEQUENCE [LARGE SCALE GENOMIC DNA]</scope>
    <source>
        <strain evidence="3 4">NRRL 20459</strain>
    </source>
</reference>
<feature type="transmembrane region" description="Helical" evidence="1">
    <location>
        <begin position="966"/>
        <end position="987"/>
    </location>
</feature>
<feature type="domain" description="ORC1/DEAH AAA+ ATPase" evidence="2">
    <location>
        <begin position="98"/>
        <end position="192"/>
    </location>
</feature>
<dbReference type="PANTHER" id="PTHR35205">
    <property type="entry name" value="NB-ARC AND TPR DOMAIN PROTEIN"/>
    <property type="match status" value="1"/>
</dbReference>
<keyword evidence="4" id="KW-1185">Reference proteome</keyword>
<dbReference type="Gene3D" id="3.40.50.300">
    <property type="entry name" value="P-loop containing nucleotide triphosphate hydrolases"/>
    <property type="match status" value="1"/>
</dbReference>
<dbReference type="AlphaFoldDB" id="A0A8H4P341"/>
<proteinExistence type="predicted"/>
<evidence type="ECO:0000313" key="3">
    <source>
        <dbReference type="EMBL" id="KAF4460754.1"/>
    </source>
</evidence>
<sequence>MASNDPEVIIAIVFGLVSFFMMVVMVLLAMFYYLKETSSSLSFIETEPDRREVYSQLPFLIPYHLSPHFVGRSEILSRIKEELGVGQRRGVIQRLLSSQKRICLYGPSGIGKTQIALAYAYWLGAAYPEVSVFWVHASNVETFHQSYAIIAKECNIQGYDDPKVDLLRLVKRWLERKHKVPWLMVIDKADDTELFFQQETNERMLKIGQTEIRQHRELVDYIPECSHGAILFTTRDRGSPLVRGVSLIEVGNPNERDVYHFMQSILNNQPTLKSDAARLSSRLDGSPLALALAVSFMRYMSMPISKYMGLLNKVDTHLVNQLSQPYDIIGEESSIPHTVTAAWLVSFREIERPDNTLCWILHSISLFHCHGIPRGFLEYQVKMSGAAGVSQAYLETLEMLALVTEKKDGSLEMHRLIQLLTQRWLVDTGTIGRASDDAVSTLWDAYPFGEVTAHEMFLGFLPHACSVMQSYRYMSPRAKASSEFLMHIISTYLNCRGRWKDAAMSQAQTVAQRAKVLGEGHLHTLSSLDKLSLIHMHQNRFEEAELIQIYVWSVKRAVLGQENISTVGSLECLGVIGKSLWPEKRFVPALDSEQPVASSQPLDFPWEALTADLQAGALRRQAFIELPSNLPQLVDGILNRFPFLSSEPPVPEGHARVHWSCRCGQRLFDDFIASTPESLQELEKSLQNLNQTVDGDERGGGYSGNHQISWHWPKFTLHNHLGQLLRGKTNDSGVLPMHQINNRTQQPADETALYLLMCIDRGRHFTGLHQNVLQNVENDFQLFQFMREQSLQNRGFRPWLTFRTVQAVSLARVRIDLVAQESLADSFKFEVDNSQFAEVHNHRQVCGPDCVCIPPPERVESEEYKCSPAPTVKPSQFPVIGTNRLTHYFLKPHAFHQPQRIILNQLPKLAQGPLGTSEDTMQLGWGIHIQEGWHWRTIYFVLVFVFIIGSLVFGITWSVVKGDIQSAFAVTATWMAIGPLLLGYIAVRDLQ</sequence>
<dbReference type="PANTHER" id="PTHR35205:SF1">
    <property type="entry name" value="ZU5 DOMAIN-CONTAINING PROTEIN"/>
    <property type="match status" value="1"/>
</dbReference>
<dbReference type="Pfam" id="PF13401">
    <property type="entry name" value="AAA_22"/>
    <property type="match status" value="1"/>
</dbReference>
<feature type="transmembrane region" description="Helical" evidence="1">
    <location>
        <begin position="938"/>
        <end position="960"/>
    </location>
</feature>
<dbReference type="InterPro" id="IPR011990">
    <property type="entry name" value="TPR-like_helical_dom_sf"/>
</dbReference>
<evidence type="ECO:0000313" key="4">
    <source>
        <dbReference type="Proteomes" id="UP000554235"/>
    </source>
</evidence>
<dbReference type="Gene3D" id="1.25.40.10">
    <property type="entry name" value="Tetratricopeptide repeat domain"/>
    <property type="match status" value="1"/>
</dbReference>